<comment type="caution">
    <text evidence="7">The sequence shown here is derived from an EMBL/GenBank/DDBJ whole genome shotgun (WGS) entry which is preliminary data.</text>
</comment>
<dbReference type="Pfam" id="PF22740">
    <property type="entry name" value="PapZ_C"/>
    <property type="match status" value="1"/>
</dbReference>
<dbReference type="HAMAP" id="MF_00636">
    <property type="entry name" value="RapZ_like"/>
    <property type="match status" value="1"/>
</dbReference>
<name>A0ABS5SIT5_9BACT</name>
<dbReference type="PANTHER" id="PTHR30448:SF0">
    <property type="entry name" value="RNASE ADAPTER PROTEIN RAPZ"/>
    <property type="match status" value="1"/>
</dbReference>
<keyword evidence="3 4" id="KW-0342">GTP-binding</keyword>
<dbReference type="InterPro" id="IPR053930">
    <property type="entry name" value="RapZ-like_N"/>
</dbReference>
<evidence type="ECO:0000259" key="5">
    <source>
        <dbReference type="Pfam" id="PF03668"/>
    </source>
</evidence>
<keyword evidence="2 4" id="KW-0067">ATP-binding</keyword>
<organism evidence="7 8">
    <name type="scientific">Geomobilimonas luticola</name>
    <dbReference type="NCBI Taxonomy" id="1114878"/>
    <lineage>
        <taxon>Bacteria</taxon>
        <taxon>Pseudomonadati</taxon>
        <taxon>Thermodesulfobacteriota</taxon>
        <taxon>Desulfuromonadia</taxon>
        <taxon>Geobacterales</taxon>
        <taxon>Geobacteraceae</taxon>
        <taxon>Geomobilimonas</taxon>
    </lineage>
</organism>
<evidence type="ECO:0000256" key="4">
    <source>
        <dbReference type="HAMAP-Rule" id="MF_00636"/>
    </source>
</evidence>
<sequence>MRIVIITGLSGSGKSTAVRVLEDEGFFCLDNLPITLFPTFVELVDKSKDKVRDVALVMDIRGRDFLEGYEQVFQQIRDAGHTVEIIFFDATDEVLVRRFSETRRRHPVQESGGSVPEGIHLERELLAGLRRLATLVIDTSELNVHQLKELVSARLKGEEGPAGMTVHLQSFGYRYGIPLESDLVFDVRFLPNPHFVPELKPFPGTDPQVRGFVMEKPATTTFLAKLQDMLDFLLPAYRQEGKSYLTISIGCTGGRHRSVVITEQLRVYFNGRNVQTKITHRDVEKG</sequence>
<dbReference type="SUPFAM" id="SSF52540">
    <property type="entry name" value="P-loop containing nucleoside triphosphate hydrolases"/>
    <property type="match status" value="1"/>
</dbReference>
<protein>
    <submittedName>
        <fullName evidence="7">RNase adapter RapZ</fullName>
    </submittedName>
</protein>
<evidence type="ECO:0000256" key="1">
    <source>
        <dbReference type="ARBA" id="ARBA00022741"/>
    </source>
</evidence>
<evidence type="ECO:0000256" key="2">
    <source>
        <dbReference type="ARBA" id="ARBA00022840"/>
    </source>
</evidence>
<dbReference type="InterPro" id="IPR005337">
    <property type="entry name" value="RapZ-like"/>
</dbReference>
<gene>
    <name evidence="7" type="primary">rapZ</name>
    <name evidence="7" type="ORF">KI810_16835</name>
</gene>
<evidence type="ECO:0000256" key="3">
    <source>
        <dbReference type="ARBA" id="ARBA00023134"/>
    </source>
</evidence>
<dbReference type="PIRSF" id="PIRSF005052">
    <property type="entry name" value="P-loopkin"/>
    <property type="match status" value="1"/>
</dbReference>
<dbReference type="NCBIfam" id="NF003828">
    <property type="entry name" value="PRK05416.1"/>
    <property type="match status" value="1"/>
</dbReference>
<keyword evidence="8" id="KW-1185">Reference proteome</keyword>
<reference evidence="7 8" key="1">
    <citation type="submission" date="2021-05" db="EMBL/GenBank/DDBJ databases">
        <title>The draft genome of Geobacter luticola JCM 17780.</title>
        <authorList>
            <person name="Xu Z."/>
            <person name="Masuda Y."/>
            <person name="Itoh H."/>
            <person name="Senoo K."/>
        </authorList>
    </citation>
    <scope>NUCLEOTIDE SEQUENCE [LARGE SCALE GENOMIC DNA]</scope>
    <source>
        <strain evidence="7 8">JCM 17780</strain>
    </source>
</reference>
<dbReference type="Pfam" id="PF03668">
    <property type="entry name" value="RapZ-like_N"/>
    <property type="match status" value="1"/>
</dbReference>
<dbReference type="RefSeq" id="WP_214176729.1">
    <property type="nucleotide sequence ID" value="NZ_JAHCVK010000016.1"/>
</dbReference>
<evidence type="ECO:0000313" key="8">
    <source>
        <dbReference type="Proteomes" id="UP000756860"/>
    </source>
</evidence>
<dbReference type="PANTHER" id="PTHR30448">
    <property type="entry name" value="RNASE ADAPTER PROTEIN RAPZ"/>
    <property type="match status" value="1"/>
</dbReference>
<dbReference type="Gene3D" id="3.40.50.300">
    <property type="entry name" value="P-loop containing nucleotide triphosphate hydrolases"/>
    <property type="match status" value="1"/>
</dbReference>
<keyword evidence="1 4" id="KW-0547">Nucleotide-binding</keyword>
<feature type="binding site" evidence="4">
    <location>
        <begin position="8"/>
        <end position="15"/>
    </location>
    <ligand>
        <name>ATP</name>
        <dbReference type="ChEBI" id="CHEBI:30616"/>
    </ligand>
</feature>
<feature type="domain" description="RapZ-like N-terminal" evidence="5">
    <location>
        <begin position="1"/>
        <end position="158"/>
    </location>
</feature>
<accession>A0ABS5SIT5</accession>
<dbReference type="InterPro" id="IPR027417">
    <property type="entry name" value="P-loop_NTPase"/>
</dbReference>
<dbReference type="EMBL" id="JAHCVK010000016">
    <property type="protein sequence ID" value="MBT0654721.1"/>
    <property type="molecule type" value="Genomic_DNA"/>
</dbReference>
<evidence type="ECO:0000259" key="6">
    <source>
        <dbReference type="Pfam" id="PF22740"/>
    </source>
</evidence>
<evidence type="ECO:0000313" key="7">
    <source>
        <dbReference type="EMBL" id="MBT0654721.1"/>
    </source>
</evidence>
<dbReference type="InterPro" id="IPR053931">
    <property type="entry name" value="RapZ_C"/>
</dbReference>
<feature type="binding site" evidence="4">
    <location>
        <begin position="59"/>
        <end position="62"/>
    </location>
    <ligand>
        <name>GTP</name>
        <dbReference type="ChEBI" id="CHEBI:37565"/>
    </ligand>
</feature>
<feature type="domain" description="RapZ C-terminal" evidence="6">
    <location>
        <begin position="164"/>
        <end position="284"/>
    </location>
</feature>
<dbReference type="Proteomes" id="UP000756860">
    <property type="component" value="Unassembled WGS sequence"/>
</dbReference>
<proteinExistence type="inferred from homology"/>